<dbReference type="InterPro" id="IPR009081">
    <property type="entry name" value="PP-bd_ACP"/>
</dbReference>
<keyword evidence="1" id="KW-0596">Phosphopantetheine</keyword>
<dbReference type="SMART" id="SM01294">
    <property type="entry name" value="PKS_PP_betabranch"/>
    <property type="match status" value="1"/>
</dbReference>
<reference evidence="5" key="1">
    <citation type="submission" date="2010-10" db="EMBL/GenBank/DDBJ databases">
        <title>The complete genome of Rothia dentocariosa ATCC 17931.</title>
        <authorList>
            <person name="Muzny D."/>
            <person name="Qin X."/>
            <person name="Buhay C."/>
            <person name="Dugan-Rocha S."/>
            <person name="Ding Y."/>
            <person name="Chen G."/>
            <person name="Hawes A."/>
            <person name="Holder M."/>
            <person name="Jhangiani S."/>
            <person name="Johnson A."/>
            <person name="Khan Z."/>
            <person name="Li Z."/>
            <person name="Liu W."/>
            <person name="Liu X."/>
            <person name="Perez L."/>
            <person name="Shen H."/>
            <person name="Wang Q."/>
            <person name="Watt J."/>
            <person name="Xi L."/>
            <person name="Xin Y."/>
            <person name="Zhou J."/>
            <person name="Deng J."/>
            <person name="Jiang H."/>
            <person name="Liu Y."/>
            <person name="Qu J."/>
            <person name="Song X.-Z."/>
            <person name="Zhang L."/>
            <person name="Villasana D."/>
            <person name="Johnson A."/>
            <person name="Liu J."/>
            <person name="Liyanage D."/>
            <person name="Lorensuhewa L."/>
            <person name="Robinson T."/>
            <person name="Song A."/>
            <person name="Song B.-B."/>
            <person name="Dinh H."/>
            <person name="Thornton R."/>
            <person name="Coyle M."/>
            <person name="Francisco L."/>
            <person name="Jackson L."/>
            <person name="Javaid M."/>
            <person name="Korchina V."/>
            <person name="Kovar C."/>
            <person name="Mata R."/>
            <person name="Mathew T."/>
            <person name="Ngo R."/>
            <person name="Nguyen L."/>
            <person name="Nguyen N."/>
            <person name="Okwuonu G."/>
            <person name="Ongeri F."/>
            <person name="Pham C."/>
            <person name="Simmons D."/>
            <person name="Wilczek-Boney K."/>
            <person name="Hale W."/>
            <person name="Jakkamsetti A."/>
            <person name="Pham P."/>
            <person name="Ruth R."/>
            <person name="San Lucas F."/>
            <person name="Warren J."/>
            <person name="Zhang J."/>
            <person name="Zhao Z."/>
            <person name="Zhou C."/>
            <person name="Zhu D."/>
            <person name="Lee S."/>
            <person name="Bess C."/>
            <person name="Blankenburg K."/>
            <person name="Forbes L."/>
            <person name="Fu Q."/>
            <person name="Gubbala S."/>
            <person name="Hirani K."/>
            <person name="Jayaseelan J.C."/>
            <person name="Lara F."/>
            <person name="Munidasa M."/>
            <person name="Palculict T."/>
            <person name="Patil S."/>
            <person name="Pu L.-L."/>
            <person name="Saada N."/>
            <person name="Tang L."/>
            <person name="Weissenberger G."/>
            <person name="Zhu Y."/>
            <person name="Hemphill L."/>
            <person name="Shang Y."/>
            <person name="Youmans B."/>
            <person name="Ayvaz T."/>
            <person name="Ross M."/>
            <person name="Santibanez J."/>
            <person name="Aqrawi P."/>
            <person name="Gross S."/>
            <person name="Joshi V."/>
            <person name="Fowler G."/>
            <person name="Nazareth L."/>
            <person name="Reid J."/>
            <person name="Worley K."/>
            <person name="Petrosino J."/>
            <person name="Highlander S."/>
            <person name="Gibbs R."/>
        </authorList>
    </citation>
    <scope>NUCLEOTIDE SEQUENCE [LARGE SCALE GENOMIC DNA]</scope>
    <source>
        <strain evidence="5">ATCC 17931 / CDC X599 / XDIA</strain>
    </source>
</reference>
<evidence type="ECO:0000313" key="4">
    <source>
        <dbReference type="EMBL" id="ADP40314.1"/>
    </source>
</evidence>
<evidence type="ECO:0000313" key="5">
    <source>
        <dbReference type="Proteomes" id="UP000000387"/>
    </source>
</evidence>
<dbReference type="Pfam" id="PF00550">
    <property type="entry name" value="PP-binding"/>
    <property type="match status" value="1"/>
</dbReference>
<evidence type="ECO:0000256" key="2">
    <source>
        <dbReference type="ARBA" id="ARBA00022553"/>
    </source>
</evidence>
<dbReference type="InterPro" id="IPR020806">
    <property type="entry name" value="PKS_PP-bd"/>
</dbReference>
<dbReference type="RefSeq" id="WP_013398111.1">
    <property type="nucleotide sequence ID" value="NC_014643.1"/>
</dbReference>
<dbReference type="KEGG" id="rdn:HMPREF0733_10856"/>
<proteinExistence type="predicted"/>
<gene>
    <name evidence="4" type="ordered locus">HMPREF0733_10856</name>
</gene>
<dbReference type="GeneID" id="29742580"/>
<organism evidence="4 5">
    <name type="scientific">Rothia dentocariosa (strain ATCC 17931 / CDC X599 / XDIA)</name>
    <dbReference type="NCBI Taxonomy" id="762948"/>
    <lineage>
        <taxon>Bacteria</taxon>
        <taxon>Bacillati</taxon>
        <taxon>Actinomycetota</taxon>
        <taxon>Actinomycetes</taxon>
        <taxon>Micrococcales</taxon>
        <taxon>Micrococcaceae</taxon>
        <taxon>Rothia</taxon>
    </lineage>
</organism>
<dbReference type="InterPro" id="IPR036736">
    <property type="entry name" value="ACP-like_sf"/>
</dbReference>
<feature type="domain" description="Carrier" evidence="3">
    <location>
        <begin position="7"/>
        <end position="84"/>
    </location>
</feature>
<dbReference type="AlphaFoldDB" id="E3H2P5"/>
<dbReference type="SMART" id="SM00823">
    <property type="entry name" value="PKS_PP"/>
    <property type="match status" value="1"/>
</dbReference>
<protein>
    <submittedName>
        <fullName evidence="4">Phosphopantetheine attachment domain protein</fullName>
    </submittedName>
</protein>
<dbReference type="SUPFAM" id="SSF47336">
    <property type="entry name" value="ACP-like"/>
    <property type="match status" value="1"/>
</dbReference>
<dbReference type="EMBL" id="CP002280">
    <property type="protein sequence ID" value="ADP40314.1"/>
    <property type="molecule type" value="Genomic_DNA"/>
</dbReference>
<sequence>MTNSTQYTQKDVEIWLIDRVATYGNRPKEDISTTRPLAELGLDSVYALALCGEIEDSFQLEVDPTIAWDHPTIEALAEELVQRLNHD</sequence>
<keyword evidence="2" id="KW-0597">Phosphoprotein</keyword>
<dbReference type="HOGENOM" id="CLU_157807_1_0_11"/>
<dbReference type="Gene3D" id="1.10.1200.10">
    <property type="entry name" value="ACP-like"/>
    <property type="match status" value="1"/>
</dbReference>
<dbReference type="Proteomes" id="UP000000387">
    <property type="component" value="Chromosome"/>
</dbReference>
<dbReference type="PROSITE" id="PS50075">
    <property type="entry name" value="CARRIER"/>
    <property type="match status" value="1"/>
</dbReference>
<name>E3H2P5_ROTDC</name>
<dbReference type="GO" id="GO:0031177">
    <property type="term" value="F:phosphopantetheine binding"/>
    <property type="evidence" value="ECO:0007669"/>
    <property type="project" value="InterPro"/>
</dbReference>
<accession>E3H2P5</accession>
<evidence type="ECO:0000256" key="1">
    <source>
        <dbReference type="ARBA" id="ARBA00022450"/>
    </source>
</evidence>
<evidence type="ECO:0000259" key="3">
    <source>
        <dbReference type="PROSITE" id="PS50075"/>
    </source>
</evidence>
<dbReference type="eggNOG" id="COG0236">
    <property type="taxonomic scope" value="Bacteria"/>
</dbReference>